<dbReference type="OrthoDB" id="1299434at2759"/>
<protein>
    <submittedName>
        <fullName evidence="1">Uncharacterized protein</fullName>
    </submittedName>
</protein>
<gene>
    <name evidence="1" type="primary">LOC107816592</name>
</gene>
<name>A0A1S4CA18_TOBAC</name>
<dbReference type="OMA" id="ELSKFWR"/>
<reference evidence="1" key="1">
    <citation type="submission" date="2025-08" db="UniProtKB">
        <authorList>
            <consortium name="RefSeq"/>
        </authorList>
    </citation>
    <scope>IDENTIFICATION</scope>
</reference>
<sequence>MALDKQDEVATRLPFDVNSVKRFYLPQIILEGSYKFARALCLIRSFLHLEYLEIEVGNEYDITALECLEMERFSDVTFNHLREVKIKCFRGTTPEMQLIKLLFAKSPLSLRMLIDTWFLDHKTLDTRLDTLAELSKFWRASPKAEVVYIDCSLKMRS</sequence>
<accession>A0A1S4CA18</accession>
<organism evidence="1">
    <name type="scientific">Nicotiana tabacum</name>
    <name type="common">Common tobacco</name>
    <dbReference type="NCBI Taxonomy" id="4097"/>
    <lineage>
        <taxon>Eukaryota</taxon>
        <taxon>Viridiplantae</taxon>
        <taxon>Streptophyta</taxon>
        <taxon>Embryophyta</taxon>
        <taxon>Tracheophyta</taxon>
        <taxon>Spermatophyta</taxon>
        <taxon>Magnoliopsida</taxon>
        <taxon>eudicotyledons</taxon>
        <taxon>Gunneridae</taxon>
        <taxon>Pentapetalae</taxon>
        <taxon>asterids</taxon>
        <taxon>lamiids</taxon>
        <taxon>Solanales</taxon>
        <taxon>Solanaceae</taxon>
        <taxon>Nicotianoideae</taxon>
        <taxon>Nicotianeae</taxon>
        <taxon>Nicotiana</taxon>
    </lineage>
</organism>
<dbReference type="RefSeq" id="XP_016497804.1">
    <property type="nucleotide sequence ID" value="XM_016642318.1"/>
</dbReference>
<dbReference type="PaxDb" id="4097-A0A1S4CA18"/>
<evidence type="ECO:0000313" key="1">
    <source>
        <dbReference type="RefSeq" id="XP_016497804.1"/>
    </source>
</evidence>
<dbReference type="AlphaFoldDB" id="A0A1S4CA18"/>
<dbReference type="KEGG" id="nta:107816592"/>
<proteinExistence type="predicted"/>